<keyword evidence="1" id="KW-0460">Magnesium</keyword>
<keyword evidence="4" id="KW-1185">Reference proteome</keyword>
<keyword evidence="3" id="KW-0548">Nucleotidyltransferase</keyword>
<dbReference type="RefSeq" id="WP_076601902.1">
    <property type="nucleotide sequence ID" value="NZ_FTMD01000005.1"/>
</dbReference>
<keyword evidence="3" id="KW-0808">Transferase</keyword>
<name>A0A1N6U575_9RHOO</name>
<evidence type="ECO:0000259" key="2">
    <source>
        <dbReference type="Pfam" id="PF12804"/>
    </source>
</evidence>
<dbReference type="PANTHER" id="PTHR43777">
    <property type="entry name" value="MOLYBDENUM COFACTOR CYTIDYLYLTRANSFERASE"/>
    <property type="match status" value="1"/>
</dbReference>
<dbReference type="CDD" id="cd04182">
    <property type="entry name" value="GT_2_like_f"/>
    <property type="match status" value="1"/>
</dbReference>
<organism evidence="3 4">
    <name type="scientific">Aromatoleum tolulyticum</name>
    <dbReference type="NCBI Taxonomy" id="34027"/>
    <lineage>
        <taxon>Bacteria</taxon>
        <taxon>Pseudomonadati</taxon>
        <taxon>Pseudomonadota</taxon>
        <taxon>Betaproteobacteria</taxon>
        <taxon>Rhodocyclales</taxon>
        <taxon>Rhodocyclaceae</taxon>
        <taxon>Aromatoleum</taxon>
    </lineage>
</organism>
<protein>
    <submittedName>
        <fullName evidence="3">Molybdenum cofactor cytidylyltransferase</fullName>
    </submittedName>
</protein>
<gene>
    <name evidence="3" type="ORF">SAMN05421829_105225</name>
</gene>
<evidence type="ECO:0000313" key="4">
    <source>
        <dbReference type="Proteomes" id="UP000186819"/>
    </source>
</evidence>
<dbReference type="InterPro" id="IPR029044">
    <property type="entry name" value="Nucleotide-diphossugar_trans"/>
</dbReference>
<feature type="domain" description="MobA-like NTP transferase" evidence="2">
    <location>
        <begin position="13"/>
        <end position="170"/>
    </location>
</feature>
<proteinExistence type="predicted"/>
<dbReference type="PANTHER" id="PTHR43777:SF1">
    <property type="entry name" value="MOLYBDENUM COFACTOR CYTIDYLYLTRANSFERASE"/>
    <property type="match status" value="1"/>
</dbReference>
<dbReference type="STRING" id="34027.SAMN05421829_105225"/>
<dbReference type="GO" id="GO:0016779">
    <property type="term" value="F:nucleotidyltransferase activity"/>
    <property type="evidence" value="ECO:0007669"/>
    <property type="project" value="UniProtKB-KW"/>
</dbReference>
<evidence type="ECO:0000313" key="3">
    <source>
        <dbReference type="EMBL" id="SIQ60740.1"/>
    </source>
</evidence>
<dbReference type="Gene3D" id="3.90.550.10">
    <property type="entry name" value="Spore Coat Polysaccharide Biosynthesis Protein SpsA, Chain A"/>
    <property type="match status" value="1"/>
</dbReference>
<dbReference type="Pfam" id="PF12804">
    <property type="entry name" value="NTP_transf_3"/>
    <property type="match status" value="1"/>
</dbReference>
<accession>A0A1N6U575</accession>
<dbReference type="EMBL" id="FTMD01000005">
    <property type="protein sequence ID" value="SIQ60740.1"/>
    <property type="molecule type" value="Genomic_DNA"/>
</dbReference>
<sequence>MEDRPTSPGGIVGILLAAGRGTRFGSNKLCHPLGDGTPVAVRSAENLRDALGEVLGVLRPEDSVLRGHFDDAGVPYVLCPDAGQGMAATLACGIRATPRASGWIIALGDMPYIRPGTIAAVAAAIAEGALLAAPFVDGQRGHPVGFAAPLRDELLALAGDEGARRVIVAHKEQLHRIDCDDPGILADIDVPDDVRP</sequence>
<dbReference type="Proteomes" id="UP000186819">
    <property type="component" value="Unassembled WGS sequence"/>
</dbReference>
<dbReference type="InterPro" id="IPR025877">
    <property type="entry name" value="MobA-like_NTP_Trfase"/>
</dbReference>
<dbReference type="OrthoDB" id="5298793at2"/>
<dbReference type="AlphaFoldDB" id="A0A1N6U575"/>
<evidence type="ECO:0000256" key="1">
    <source>
        <dbReference type="ARBA" id="ARBA00022842"/>
    </source>
</evidence>
<dbReference type="SUPFAM" id="SSF53448">
    <property type="entry name" value="Nucleotide-diphospho-sugar transferases"/>
    <property type="match status" value="1"/>
</dbReference>
<reference evidence="4" key="1">
    <citation type="submission" date="2017-01" db="EMBL/GenBank/DDBJ databases">
        <authorList>
            <person name="Varghese N."/>
            <person name="Submissions S."/>
        </authorList>
    </citation>
    <scope>NUCLEOTIDE SEQUENCE [LARGE SCALE GENOMIC DNA]</scope>
    <source>
        <strain evidence="4">ATCC 51758</strain>
    </source>
</reference>